<gene>
    <name evidence="4" type="ORF">GCM10022210_31440</name>
</gene>
<dbReference type="CDD" id="cd00063">
    <property type="entry name" value="FN3"/>
    <property type="match status" value="1"/>
</dbReference>
<feature type="domain" description="Ig-like" evidence="2">
    <location>
        <begin position="1023"/>
        <end position="1126"/>
    </location>
</feature>
<protein>
    <recommendedName>
        <fullName evidence="6">Gliding motility-associated C-terminal domain-containing protein</fullName>
    </recommendedName>
</protein>
<accession>A0ABP7Q9B8</accession>
<dbReference type="SMART" id="SM00409">
    <property type="entry name" value="IG"/>
    <property type="match status" value="10"/>
</dbReference>
<dbReference type="InterPro" id="IPR044023">
    <property type="entry name" value="Ig_7"/>
</dbReference>
<feature type="chain" id="PRO_5045234885" description="Gliding motility-associated C-terminal domain-containing protein" evidence="1">
    <location>
        <begin position="27"/>
        <end position="3903"/>
    </location>
</feature>
<sequence length="3903" mass="397429">MRTSTLFSRYIKILCLLLFSSSKIFGQHHFATTQVSSTPGLLCAACVVTNPGNAVDGNLQTSSTLNLTLGVLAQTYQELIFPGSAKVAAGTPVTIKLGTGDNLVDLTLLGAVTIQAYNGGSAIGSPVTLATLLTAVSNNNQYEVIITPGQVYDRVRVTLNGGLLSALSSIYVYDAYYNDNSVASCSAAFDELHGISAGLLNLGVDIGGVANPQNAIDGNINTASTLNAGVNVLGAYAQQTIIFNQTSVLGDSVRLTLAVPTSLLNADVLSSISLLTFNGNTSNNDAVFLNSNLLHVQLLGILSIGSNLSKVVVTYAPAKLFDRVQLRLGSLVANVLSTLNLYEAEKLIPRPIVKIGTVVTNSASVCAGSTVTFSVTPVTNTTFAWYTTATGGSPIAGAGATFTTPALSTTTTYYVGASRIGCTNESERAPVVVTVSQIPAAPVIANATATVCPGSTATFSAAAVTGVTVSWYAAPTGGPPLFTGNSYTTAALTTTTDLYAEAVAGGTCVSPTRTKVTATVSPLPAAPTITTPTVTICDGDVAILSIASPVAGQTYNWYSASSGGTILATGVNFTTPALHANTNYYAEAVNVTGCISASRALATVTVSPKPANPVLSANNSTVVAGQSATISVTNSQAGNTYNWYTSAAAATPVFTGNPYITPLLYSTTTYYVAAVNAAGCQSAARTAITINVTINNNAPCTFANQQTNDVNGVCVLCGITNPLLATDADTTTASTLTVTAGLLGGYSEQTIQFQQAGFAKDTIKLVLQSPVGLADVGVLSAIQVSLLNGATVANTYTLDNNLITVRLLSGTNRYVVLIPATAAYDRLQIRLSSGIANLLTSLQVYYAVQQYPKPIFNPASTEVCKGSPATVAITSPSPANGTFNWYATPTSGASLHTGTTYTTPALNANTTYYVEYSRGTCVSPTRYAVAVTVDDPPAKPVVTPTSATINSGQTTTFKATAATNATINWYTQATGGTVVFTGSTFTTPVLNANTTYYAEAVLGNCVSPDRTVVTVTVIPVVIPNVTVTPPTQAVNAGTSATLTASSTTPGTIFNWYTTPTGGTSIFTGATFTSPAIFSNTTYYAEAVVTATGTKSATRASGSVTVNAISNNPVPCDAAIAQTNTTSGLLCVLCGIGNAGGAIDANSNTFSQLSTPVGLLGGYSQQTLQFANVAHVGDSVIVDLGIPGSLASVGVLSQISLATYNGATYNNDRFSVNGGLLSIRLLSGTSLFRVAFKATADFDRVEIRLNSGVAGVLNALNIYDAAQEVAAPVISANAVATCAGTQTTLTATVPNYVTVKWYTTATGGTPVFTGTTFNTPVLNATTTYYAEASRTSDGCTQGTRTPVTVTVTTTPAAPVVANANATVCPGSTATFNATAVAGVTVSWYATPTGGTPIFTGNNYTTAALTNTTSLYAEAVAGGSCVSATRTKVTATVSPLPATPTIAIPTTTICDGDVAILSIANPVAGQTYNWYSTSTGGTVLSTGVNFTTPALHANTNYYAEAVNITGCTSASRAQATVTVSPKPANPVLAANNLTIAAGQNATISVTNAQTGITYNWYTSAAAATPVFTGTPYTTPLLYSSTTYYVAAVNAAGCQSAARTPITINVTINNNAPCSFANQQTNDVNGVCVLCGITNPVLATDADTTTASTLTVTAGLLGGYSEQTVQFQQAGFAGDTIRLVLQSPVGLADVGVLSAIQVSLLNGATVGSTLTLDNNLITVRLLSGTNRYVVLIPATAAYDRLRIRLNSGIANLLTSLQVYYALQQYPKPVFNPASTEVCKGSPAVVSITAPSPANGAFNWYATPTGGASLHTGTTYTTPNLNANTTYYVEYSRGTCVSPTRYAVVVTVDDPPAKPTVIPPSASINTGQTATFKATAATNAIIKWYTQPTGGTAVFTGSTFTTPALSANTTYYAESVLGNCVSPDRTVVPVTVTPLVIPDVAVAPPTQAINAGTSATLTASSTTPGTIFNWYTTATGGTSIYTGATFTSPPLFAATTYYAEAVVSATGSKSATRASGSVTINAISNNPVPCDAAIDQTNTTSGLLCVLCGINNATGSVDANSNTFAQLSAPVGLLGGYSQQTLRFANTGRAGDTVVVDLGIPGALASVGVLSQISLATYNGATYNNDRFALNGSLISIQLLSGTSRFRVTFKAAADFDRVEVRLNSGVAGVLNALNIYDAAQEVAAPVITANAVTACAGTQTTLTATVPSYVTVKWYTTATGGNPVFTGATFNTPVLNATTTYYAEASRTADGCTQVTRTPVTVTVTPTPAAPVVATANVTICSGSPATFAATPVNGVTFNWYTAATGGTLVHTGNSYTTGALSQTTSYFVEAAGAGSCTSSTRTQVTANVTATPLVPQVAQATVQTCSGSSAVLSASSTQPGVTFNWYTAATGGTPIFTGAQYTTPNLTANTSYYVEAAAGSCVSSTRAKTDVVVNPTPVAPALTVTPANAQISSGQTAVIKATSTTAGATFNWYTAASGGSPIFTGAAFTTPALTSNMTYYVESTLAATGCTSPTRTPVTITVNPIFSTSCDFASTQNFTATGICVGCTVSTPNNAVDIDTTNASQLQLTVGLLGANVSQQLIFGDTGNAGDSVTVKLGLPVSLLTAGVLDGIQIASYNGATYNNDRITLSSNLLHIRLLAGSQTAIIRFAPKGTYDRVEVTLLGGVLSALNSASIYYATKQVDAPKLAASTDNICQGSTATFTVSNARASVTYKWYTAAVGGSLVHTGATFTTGALAATTTYYVESSRTANGCVNPNRVAATANVTPSPVNPVLASNNVEICAGDNATLTVTNAGTATVKWYDAATNGTLLFTGATYTVNPVTTQTYYAEISNGTCTSPARTLGTVKVNARPSKPGVVAADVQVCANSTAVLAVLTPEAGVTYSWYTAVTGGTAAGTGATFTTPAISQNITYYVEASNTTTGCINNGGRTPVNITVSGTLTAPILSAATTQVCSGGSVTVSVNNPVAGLVYNWYTAATGGTPIFTGTTFTANNLLANISYFVEAANSSGCVSSTRAKTDITVLPIPTPPQVTAPAGGLSACDGSTITISITNPQADQVYRWYNFATGGTLLFTGTQFTTPAITATTTYYVEAASAGNCNPSARTPVKVTLNPLPADPTVTASTVPVCAGASATLSVASPQAGITYTWYDSPAMTTVLFTGSTYITGPISTSTNFYVSTANTSGCNSSNLAQVRVNIIPPPSAPVVAGGAPVQTCVGSKATLSIDNPTAGFTYNWYSAATGGTPIFTGTSFTTANLSADISYYADAVNSTGCSSSSRTQVDVHVNALPVAPVVTAQGGSATPSVCSGNSATLTATSVTQGVTFNWYTVAQGGTPVFTGATYVTPPISATTTYYVEAVTTAGGCASSTRTAVQITINNTTAPTPTVDAAGLSVCQNSVATISITNPVAGTTYNFYTVATGGNSVYTGTSFVTPAITQNTTYYVEATDGQNCKPSARLAVNVTIVPQPGTPVPTAATVAVCKGSTATLSVSSPQAALTYNWYSSAAKTTKLFTGATYVTGPINANTTFYVEAANGSCSSSSLATVQVNVNSAPGAPVLVNNAVTDCQGSRATLSISNPQAGFTYSWYANAAGGTPLFTGTDFVTPALSVSATYYAEAINSTGCSSPTRTSATVTVTTAPNAPQVNVPNVAICPGTTATLSATSSANTTINWYANATGGTALATGASFITPSLSNNITYYAEAVNNTGGCASATRTSVTVTIIPALTAPVVSASNTSTSVITFTWGAVPGATGYEVSLDNGATFIAPSSGSAGTTHEVSGLSANQTVTIIVRATGPCGLGANSAVVTATTNNPFGNGIFVPNVFTPNGDGNNDLLQVFGNTIQSLTLSIYDQWGELQFRTTNKSAGWDGTYKGHAQPVGVYVYYLTGLTTDGQPIKMKGTVTLLR</sequence>
<evidence type="ECO:0000259" key="3">
    <source>
        <dbReference type="PROSITE" id="PS50853"/>
    </source>
</evidence>
<comment type="caution">
    <text evidence="4">The sequence shown here is derived from an EMBL/GenBank/DDBJ whole genome shotgun (WGS) entry which is preliminary data.</text>
</comment>
<name>A0ABP7Q9B8_9SPHI</name>
<evidence type="ECO:0000313" key="4">
    <source>
        <dbReference type="EMBL" id="GAA3978233.1"/>
    </source>
</evidence>
<dbReference type="PROSITE" id="PS50853">
    <property type="entry name" value="FN3"/>
    <property type="match status" value="1"/>
</dbReference>
<evidence type="ECO:0000313" key="5">
    <source>
        <dbReference type="Proteomes" id="UP001500742"/>
    </source>
</evidence>
<dbReference type="InterPro" id="IPR003961">
    <property type="entry name" value="FN3_dom"/>
</dbReference>
<dbReference type="SUPFAM" id="SSF49265">
    <property type="entry name" value="Fibronectin type III"/>
    <property type="match status" value="1"/>
</dbReference>
<keyword evidence="5" id="KW-1185">Reference proteome</keyword>
<evidence type="ECO:0000259" key="2">
    <source>
        <dbReference type="PROSITE" id="PS50835"/>
    </source>
</evidence>
<feature type="domain" description="Fibronectin type-III" evidence="3">
    <location>
        <begin position="3723"/>
        <end position="3811"/>
    </location>
</feature>
<feature type="signal peptide" evidence="1">
    <location>
        <begin position="1"/>
        <end position="26"/>
    </location>
</feature>
<organism evidence="4 5">
    <name type="scientific">Mucilaginibacter dorajii</name>
    <dbReference type="NCBI Taxonomy" id="692994"/>
    <lineage>
        <taxon>Bacteria</taxon>
        <taxon>Pseudomonadati</taxon>
        <taxon>Bacteroidota</taxon>
        <taxon>Sphingobacteriia</taxon>
        <taxon>Sphingobacteriales</taxon>
        <taxon>Sphingobacteriaceae</taxon>
        <taxon>Mucilaginibacter</taxon>
    </lineage>
</organism>
<dbReference type="RefSeq" id="WP_259096345.1">
    <property type="nucleotide sequence ID" value="NZ_BAAAZC010000023.1"/>
</dbReference>
<evidence type="ECO:0000256" key="1">
    <source>
        <dbReference type="SAM" id="SignalP"/>
    </source>
</evidence>
<reference evidence="5" key="1">
    <citation type="journal article" date="2019" name="Int. J. Syst. Evol. Microbiol.">
        <title>The Global Catalogue of Microorganisms (GCM) 10K type strain sequencing project: providing services to taxonomists for standard genome sequencing and annotation.</title>
        <authorList>
            <consortium name="The Broad Institute Genomics Platform"/>
            <consortium name="The Broad Institute Genome Sequencing Center for Infectious Disease"/>
            <person name="Wu L."/>
            <person name="Ma J."/>
        </authorList>
    </citation>
    <scope>NUCLEOTIDE SEQUENCE [LARGE SCALE GENOMIC DNA]</scope>
    <source>
        <strain evidence="5">JCM 16601</strain>
    </source>
</reference>
<keyword evidence="1" id="KW-0732">Signal</keyword>
<dbReference type="Gene3D" id="2.60.40.10">
    <property type="entry name" value="Immunoglobulins"/>
    <property type="match status" value="1"/>
</dbReference>
<dbReference type="PROSITE" id="PS50835">
    <property type="entry name" value="IG_LIKE"/>
    <property type="match status" value="1"/>
</dbReference>
<dbReference type="EMBL" id="BAAAZC010000023">
    <property type="protein sequence ID" value="GAA3978233.1"/>
    <property type="molecule type" value="Genomic_DNA"/>
</dbReference>
<dbReference type="Pfam" id="PF13585">
    <property type="entry name" value="CHU_C"/>
    <property type="match status" value="1"/>
</dbReference>
<proteinExistence type="predicted"/>
<dbReference type="InterPro" id="IPR007110">
    <property type="entry name" value="Ig-like_dom"/>
</dbReference>
<dbReference type="InterPro" id="IPR036116">
    <property type="entry name" value="FN3_sf"/>
</dbReference>
<dbReference type="Proteomes" id="UP001500742">
    <property type="component" value="Unassembled WGS sequence"/>
</dbReference>
<evidence type="ECO:0008006" key="6">
    <source>
        <dbReference type="Google" id="ProtNLM"/>
    </source>
</evidence>
<dbReference type="InterPro" id="IPR026341">
    <property type="entry name" value="T9SS_type_B"/>
</dbReference>
<dbReference type="NCBIfam" id="TIGR04131">
    <property type="entry name" value="Bac_Flav_CTERM"/>
    <property type="match status" value="1"/>
</dbReference>
<dbReference type="InterPro" id="IPR013783">
    <property type="entry name" value="Ig-like_fold"/>
</dbReference>
<dbReference type="Pfam" id="PF19081">
    <property type="entry name" value="Ig_7"/>
    <property type="match status" value="30"/>
</dbReference>
<dbReference type="InterPro" id="IPR003599">
    <property type="entry name" value="Ig_sub"/>
</dbReference>